<comment type="caution">
    <text evidence="1">The sequence shown here is derived from an EMBL/GenBank/DDBJ whole genome shotgun (WGS) entry which is preliminary data.</text>
</comment>
<evidence type="ECO:0000313" key="2">
    <source>
        <dbReference type="Proteomes" id="UP000482155"/>
    </source>
</evidence>
<reference evidence="1 2" key="1">
    <citation type="submission" date="2020-02" db="EMBL/GenBank/DDBJ databases">
        <authorList>
            <person name="Kim M.K."/>
        </authorList>
    </citation>
    <scope>NUCLEOTIDE SEQUENCE [LARGE SCALE GENOMIC DNA]</scope>
    <source>
        <strain evidence="1 2">17J57-3</strain>
    </source>
</reference>
<dbReference type="AlphaFoldDB" id="A0A6B3SQJ1"/>
<evidence type="ECO:0000313" key="1">
    <source>
        <dbReference type="EMBL" id="NEX62788.1"/>
    </source>
</evidence>
<dbReference type="EMBL" id="JAAIVB010000055">
    <property type="protein sequence ID" value="NEX62788.1"/>
    <property type="molecule type" value="Genomic_DNA"/>
</dbReference>
<gene>
    <name evidence="1" type="ORF">G3574_17020</name>
</gene>
<organism evidence="1 2">
    <name type="scientific">Noviherbaspirillum galbum</name>
    <dbReference type="NCBI Taxonomy" id="2709383"/>
    <lineage>
        <taxon>Bacteria</taxon>
        <taxon>Pseudomonadati</taxon>
        <taxon>Pseudomonadota</taxon>
        <taxon>Betaproteobacteria</taxon>
        <taxon>Burkholderiales</taxon>
        <taxon>Oxalobacteraceae</taxon>
        <taxon>Noviherbaspirillum</taxon>
    </lineage>
</organism>
<keyword evidence="2" id="KW-1185">Reference proteome</keyword>
<accession>A0A6B3SQJ1</accession>
<name>A0A6B3SQJ1_9BURK</name>
<proteinExistence type="predicted"/>
<protein>
    <submittedName>
        <fullName evidence="1">Uncharacterized protein</fullName>
    </submittedName>
</protein>
<dbReference type="RefSeq" id="WP_163965680.1">
    <property type="nucleotide sequence ID" value="NZ_JAAIVB010000055.1"/>
</dbReference>
<sequence>MNTLAINDLVISADLDRKAMTSVRGGSRGYPGHTPSMGPSFSATSSTFNFGAMQGLGQSQNTAVNNGNNAAFVCGITSDVHPTQDGSNNISIGAY</sequence>
<dbReference type="Proteomes" id="UP000482155">
    <property type="component" value="Unassembled WGS sequence"/>
</dbReference>